<keyword evidence="2" id="KW-1185">Reference proteome</keyword>
<dbReference type="OrthoDB" id="9952965at2"/>
<gene>
    <name evidence="1" type="ORF">E1H14_08240</name>
</gene>
<protein>
    <submittedName>
        <fullName evidence="1">Uncharacterized protein</fullName>
    </submittedName>
</protein>
<sequence>MSDIAQAEKDYAAAVEALTALGAGLQFSALLPVTAEVSQRKLNQDELKSWLADLSSDTEGWLQYPSSLTVLPENRSKLPSQFPLQAELFVQGKSQTLRYLGHYQWQVCSVQLQEATPESATYLAETVEHLADRPQLGRLCYQKLWQLQPEGSPKLALSCFTGFKGGQA</sequence>
<dbReference type="AlphaFoldDB" id="A0A5A9W2G0"/>
<dbReference type="Proteomes" id="UP000325302">
    <property type="component" value="Unassembled WGS sequence"/>
</dbReference>
<evidence type="ECO:0000313" key="1">
    <source>
        <dbReference type="EMBL" id="KAA0874792.1"/>
    </source>
</evidence>
<accession>A0A5A9W2G0</accession>
<proteinExistence type="predicted"/>
<name>A0A5A9W2G0_9GAMM</name>
<dbReference type="RefSeq" id="WP_149390972.1">
    <property type="nucleotide sequence ID" value="NZ_SMRS01000005.1"/>
</dbReference>
<evidence type="ECO:0000313" key="2">
    <source>
        <dbReference type="Proteomes" id="UP000325302"/>
    </source>
</evidence>
<organism evidence="1 2">
    <name type="scientific">Nitrincola tapanii</name>
    <dbReference type="NCBI Taxonomy" id="1708751"/>
    <lineage>
        <taxon>Bacteria</taxon>
        <taxon>Pseudomonadati</taxon>
        <taxon>Pseudomonadota</taxon>
        <taxon>Gammaproteobacteria</taxon>
        <taxon>Oceanospirillales</taxon>
        <taxon>Oceanospirillaceae</taxon>
        <taxon>Nitrincola</taxon>
    </lineage>
</organism>
<comment type="caution">
    <text evidence="1">The sequence shown here is derived from an EMBL/GenBank/DDBJ whole genome shotgun (WGS) entry which is preliminary data.</text>
</comment>
<dbReference type="EMBL" id="SMRS01000005">
    <property type="protein sequence ID" value="KAA0874792.1"/>
    <property type="molecule type" value="Genomic_DNA"/>
</dbReference>
<reference evidence="1 2" key="1">
    <citation type="submission" date="2019-03" db="EMBL/GenBank/DDBJ databases">
        <title>Nitrincola sp. nov. isolated from an Indian soda lake.</title>
        <authorList>
            <person name="Joshi A."/>
            <person name="Thite S.V."/>
            <person name="Joseph N."/>
            <person name="Dhotre D."/>
            <person name="Moorthy M."/>
            <person name="Shouche Y.S."/>
        </authorList>
    </citation>
    <scope>NUCLEOTIDE SEQUENCE [LARGE SCALE GENOMIC DNA]</scope>
    <source>
        <strain evidence="1 2">MEB193</strain>
    </source>
</reference>